<keyword evidence="5 9" id="KW-0472">Membrane</keyword>
<comment type="catalytic activity">
    <reaction evidence="8">
        <text>a 1-O-(1Z-alkenyl)-sn-glycero-3-phosphocholine + H2O = a 2,3-saturated aldehyde + sn-glycerol 3-phosphocholine</text>
        <dbReference type="Rhea" id="RHEA:22544"/>
        <dbReference type="ChEBI" id="CHEBI:15377"/>
        <dbReference type="ChEBI" id="CHEBI:16870"/>
        <dbReference type="ChEBI" id="CHEBI:73359"/>
        <dbReference type="ChEBI" id="CHEBI:77287"/>
        <dbReference type="EC" id="3.3.2.2"/>
    </reaction>
</comment>
<comment type="caution">
    <text evidence="10">The sequence shown here is derived from an EMBL/GenBank/DDBJ whole genome shotgun (WGS) entry which is preliminary data.</text>
</comment>
<evidence type="ECO:0000256" key="7">
    <source>
        <dbReference type="ARBA" id="ARBA00049458"/>
    </source>
</evidence>
<keyword evidence="11" id="KW-1185">Reference proteome</keyword>
<evidence type="ECO:0000313" key="10">
    <source>
        <dbReference type="EMBL" id="KAF0287700.1"/>
    </source>
</evidence>
<dbReference type="GO" id="GO:0016020">
    <property type="term" value="C:membrane"/>
    <property type="evidence" value="ECO:0007669"/>
    <property type="project" value="UniProtKB-SubCell"/>
</dbReference>
<evidence type="ECO:0000256" key="8">
    <source>
        <dbReference type="ARBA" id="ARBA00049560"/>
    </source>
</evidence>
<proteinExistence type="inferred from homology"/>
<evidence type="ECO:0000256" key="6">
    <source>
        <dbReference type="ARBA" id="ARBA00035673"/>
    </source>
</evidence>
<accession>A0A6A4V940</accession>
<dbReference type="AlphaFoldDB" id="A0A6A4V940"/>
<comment type="catalytic activity">
    <reaction evidence="7">
        <text>a 1-O-(1Z-alkenyl)-sn-glycero-3-phosphoethanolamine + H2O = a 2,3-saturated aldehyde + sn-glycero-3-phosphoethanolamine</text>
        <dbReference type="Rhea" id="RHEA:16905"/>
        <dbReference type="ChEBI" id="CHEBI:15377"/>
        <dbReference type="ChEBI" id="CHEBI:73359"/>
        <dbReference type="ChEBI" id="CHEBI:77288"/>
        <dbReference type="ChEBI" id="CHEBI:143890"/>
        <dbReference type="EC" id="3.3.2.2"/>
    </reaction>
</comment>
<dbReference type="EMBL" id="VIIS01002172">
    <property type="protein sequence ID" value="KAF0287700.1"/>
    <property type="molecule type" value="Genomic_DNA"/>
</dbReference>
<keyword evidence="4 9" id="KW-1133">Transmembrane helix</keyword>
<evidence type="ECO:0000313" key="11">
    <source>
        <dbReference type="Proteomes" id="UP000440578"/>
    </source>
</evidence>
<reference evidence="10 11" key="1">
    <citation type="submission" date="2019-07" db="EMBL/GenBank/DDBJ databases">
        <title>Draft genome assembly of a fouling barnacle, Amphibalanus amphitrite (Darwin, 1854): The first reference genome for Thecostraca.</title>
        <authorList>
            <person name="Kim W."/>
        </authorList>
    </citation>
    <scope>NUCLEOTIDE SEQUENCE [LARGE SCALE GENOMIC DNA]</scope>
    <source>
        <strain evidence="10">SNU_AA5</strain>
        <tissue evidence="10">Soma without cirri and trophi</tissue>
    </source>
</reference>
<evidence type="ECO:0000256" key="2">
    <source>
        <dbReference type="ARBA" id="ARBA00007375"/>
    </source>
</evidence>
<comment type="subcellular location">
    <subcellularLocation>
        <location evidence="1">Membrane</location>
        <topology evidence="1">Multi-pass membrane protein</topology>
    </subcellularLocation>
</comment>
<evidence type="ECO:0000256" key="5">
    <source>
        <dbReference type="ARBA" id="ARBA00023136"/>
    </source>
</evidence>
<dbReference type="Proteomes" id="UP000440578">
    <property type="component" value="Unassembled WGS sequence"/>
</dbReference>
<dbReference type="PANTHER" id="PTHR31885">
    <property type="entry name" value="GH04784P"/>
    <property type="match status" value="1"/>
</dbReference>
<evidence type="ECO:0000256" key="4">
    <source>
        <dbReference type="ARBA" id="ARBA00022989"/>
    </source>
</evidence>
<keyword evidence="3 9" id="KW-0812">Transmembrane</keyword>
<evidence type="ECO:0000256" key="9">
    <source>
        <dbReference type="SAM" id="Phobius"/>
    </source>
</evidence>
<name>A0A6A4V940_AMPAM</name>
<feature type="transmembrane region" description="Helical" evidence="9">
    <location>
        <begin position="121"/>
        <end position="144"/>
    </location>
</feature>
<dbReference type="GO" id="GO:0047408">
    <property type="term" value="F:alkenylglycerophosphocholine hydrolase activity"/>
    <property type="evidence" value="ECO:0007669"/>
    <property type="project" value="UniProtKB-EC"/>
</dbReference>
<sequence>MVSPTTVIKSVGPKLVPFFKTAAVYFVLFIPEDRPSWLALVIKCLPILSLLIFVLLHGMSLGDEYAYARRIMLGLSCCMLGDALLVFPGFFLEGMAAFAAGHLFYISAFGFKPVNPYAGAVLYSLGAAALYLLMPGAEALYLLMPDAEALYLLMPGAEALYLLMPGAEGVFVVGLPVYAGALITMVWRAIARVRLLEDFWTWTKLCSCIGGICFVISDTFIGFHVFYGAPYIQAAVMVLYYAGQLGIALSVVDSKASYLDARRREKQKLTADGATKSALNAAAPCATIAAAPCATIAAAPCATMAAAAAVAAAQ</sequence>
<dbReference type="Pfam" id="PF07947">
    <property type="entry name" value="YhhN"/>
    <property type="match status" value="1"/>
</dbReference>
<evidence type="ECO:0000256" key="1">
    <source>
        <dbReference type="ARBA" id="ARBA00004141"/>
    </source>
</evidence>
<dbReference type="PANTHER" id="PTHR31885:SF6">
    <property type="entry name" value="GH04784P"/>
    <property type="match status" value="1"/>
</dbReference>
<protein>
    <recommendedName>
        <fullName evidence="6">lysoplasmalogenase</fullName>
        <ecNumber evidence="6">3.3.2.2</ecNumber>
    </recommendedName>
</protein>
<dbReference type="OrthoDB" id="2133758at2759"/>
<comment type="similarity">
    <text evidence="2">Belongs to the TMEM86 family.</text>
</comment>
<feature type="transmembrane region" description="Helical" evidence="9">
    <location>
        <begin position="202"/>
        <end position="225"/>
    </location>
</feature>
<feature type="transmembrane region" description="Helical" evidence="9">
    <location>
        <begin position="12"/>
        <end position="31"/>
    </location>
</feature>
<gene>
    <name evidence="10" type="primary">TMEM86A_0</name>
    <name evidence="10" type="ORF">FJT64_013911</name>
</gene>
<feature type="transmembrane region" description="Helical" evidence="9">
    <location>
        <begin position="37"/>
        <end position="59"/>
    </location>
</feature>
<organism evidence="10 11">
    <name type="scientific">Amphibalanus amphitrite</name>
    <name type="common">Striped barnacle</name>
    <name type="synonym">Balanus amphitrite</name>
    <dbReference type="NCBI Taxonomy" id="1232801"/>
    <lineage>
        <taxon>Eukaryota</taxon>
        <taxon>Metazoa</taxon>
        <taxon>Ecdysozoa</taxon>
        <taxon>Arthropoda</taxon>
        <taxon>Crustacea</taxon>
        <taxon>Multicrustacea</taxon>
        <taxon>Cirripedia</taxon>
        <taxon>Thoracica</taxon>
        <taxon>Thoracicalcarea</taxon>
        <taxon>Balanomorpha</taxon>
        <taxon>Balanoidea</taxon>
        <taxon>Balanidae</taxon>
        <taxon>Amphibalaninae</taxon>
        <taxon>Amphibalanus</taxon>
    </lineage>
</organism>
<feature type="transmembrane region" description="Helical" evidence="9">
    <location>
        <begin position="170"/>
        <end position="190"/>
    </location>
</feature>
<dbReference type="InterPro" id="IPR012506">
    <property type="entry name" value="TMEM86B-like"/>
</dbReference>
<dbReference type="EC" id="3.3.2.2" evidence="6"/>
<evidence type="ECO:0000256" key="3">
    <source>
        <dbReference type="ARBA" id="ARBA00022692"/>
    </source>
</evidence>
<feature type="transmembrane region" description="Helical" evidence="9">
    <location>
        <begin position="231"/>
        <end position="252"/>
    </location>
</feature>